<protein>
    <submittedName>
        <fullName evidence="1">Uncharacterized protein</fullName>
    </submittedName>
</protein>
<name>A0A450YPS1_9GAMM</name>
<proteinExistence type="predicted"/>
<accession>A0A450YPS1</accession>
<dbReference type="EMBL" id="CAADFR010000148">
    <property type="protein sequence ID" value="VFK43515.1"/>
    <property type="molecule type" value="Genomic_DNA"/>
</dbReference>
<dbReference type="EMBL" id="CAADHB010000155">
    <property type="protein sequence ID" value="VFK80778.1"/>
    <property type="molecule type" value="Genomic_DNA"/>
</dbReference>
<dbReference type="AlphaFoldDB" id="A0A450YPS1"/>
<evidence type="ECO:0000313" key="1">
    <source>
        <dbReference type="EMBL" id="VFK43515.1"/>
    </source>
</evidence>
<dbReference type="EMBL" id="CAADFU010000186">
    <property type="protein sequence ID" value="VFK49516.1"/>
    <property type="molecule type" value="Genomic_DNA"/>
</dbReference>
<evidence type="ECO:0000313" key="2">
    <source>
        <dbReference type="EMBL" id="VFK49516.1"/>
    </source>
</evidence>
<evidence type="ECO:0000313" key="3">
    <source>
        <dbReference type="EMBL" id="VFK80778.1"/>
    </source>
</evidence>
<organism evidence="1">
    <name type="scientific">Candidatus Kentrum sp. SD</name>
    <dbReference type="NCBI Taxonomy" id="2126332"/>
    <lineage>
        <taxon>Bacteria</taxon>
        <taxon>Pseudomonadati</taxon>
        <taxon>Pseudomonadota</taxon>
        <taxon>Gammaproteobacteria</taxon>
        <taxon>Candidatus Kentrum</taxon>
    </lineage>
</organism>
<reference evidence="1" key="1">
    <citation type="submission" date="2019-02" db="EMBL/GenBank/DDBJ databases">
        <authorList>
            <person name="Gruber-Vodicka R. H."/>
            <person name="Seah K. B. B."/>
        </authorList>
    </citation>
    <scope>NUCLEOTIDE SEQUENCE</scope>
    <source>
        <strain evidence="3">BECK_S127</strain>
        <strain evidence="2">BECK_S1320</strain>
        <strain evidence="1">BECK_S1321</strain>
    </source>
</reference>
<sequence>MILSLKKRAACGTGIAQGTVTTSTRLPRISDSGSTRVFQWRRTSGRRLYQHLRHGKTKVTTDKKPFGNELRSQVSGEAHVHAIHFSRHHYRPAFYRDFLCCQRRIMEFRNTADSRIEAQGKTTVRMWAVNRISDTVGNGIDFAHHEDNGHEDNGEGEYYPTRILYAGGVVEFEVEERLIQLAM</sequence>
<gene>
    <name evidence="3" type="ORF">BECKSD772D_GA0070982_11555</name>
    <name evidence="2" type="ORF">BECKSD772E_GA0070983_11861</name>
    <name evidence="1" type="ORF">BECKSD772F_GA0070984_11487</name>
</gene>